<dbReference type="EMBL" id="SZYD01000013">
    <property type="protein sequence ID" value="KAD4386239.1"/>
    <property type="molecule type" value="Genomic_DNA"/>
</dbReference>
<dbReference type="AlphaFoldDB" id="A0A5N6N7G3"/>
<keyword evidence="3" id="KW-1185">Reference proteome</keyword>
<dbReference type="InterPro" id="IPR025314">
    <property type="entry name" value="DUF4219"/>
</dbReference>
<feature type="domain" description="DUF4219" evidence="1">
    <location>
        <begin position="260"/>
        <end position="286"/>
    </location>
</feature>
<dbReference type="Proteomes" id="UP000326396">
    <property type="component" value="Linkage Group LG3"/>
</dbReference>
<gene>
    <name evidence="2" type="ORF">E3N88_26408</name>
</gene>
<protein>
    <recommendedName>
        <fullName evidence="1">DUF4219 domain-containing protein</fullName>
    </recommendedName>
</protein>
<evidence type="ECO:0000259" key="1">
    <source>
        <dbReference type="Pfam" id="PF13961"/>
    </source>
</evidence>
<proteinExistence type="predicted"/>
<sequence length="411" mass="45057">MIKSGMVNYHHDKSVEERHCSPYNEKLHCLIPASKGFNVWVPIDNISKPINSSRPIRGGVVPSNVIVYRSTPPSYNTNPVLEKKSRKKAALSSSSLVSSGGMLRHSAVARSLVTVCFRALRWSGRRSTLASVVYAPQTTGAQPRAWSSSACPVAGCSVLIFTTAQRMKQQLIISTQPISSKCSPMSNSSTPRATLVTLAYLHETLPIQQGVYQLINNHLSKYSDHKSYTTMGDNGVNDRDDAIIINVIDESSTSYKCPLLTATNYTSWAIKMESFKDAKGIWDAIEPTYLPLESQPLGRCQLKPPASRWFTAEPYTATMTRGVAEVVVTVLVEGGSDERRAGRGAGGWRQKEGSSELLSEVICFSETGDDRSRGGEAGCLGLHWRRSRSAVVGRWLTSQDAPRRREEMAGG</sequence>
<comment type="caution">
    <text evidence="2">The sequence shown here is derived from an EMBL/GenBank/DDBJ whole genome shotgun (WGS) entry which is preliminary data.</text>
</comment>
<name>A0A5N6N7G3_9ASTR</name>
<reference evidence="2 3" key="1">
    <citation type="submission" date="2019-05" db="EMBL/GenBank/DDBJ databases">
        <title>Mikania micrantha, genome provides insights into the molecular mechanism of rapid growth.</title>
        <authorList>
            <person name="Liu B."/>
        </authorList>
    </citation>
    <scope>NUCLEOTIDE SEQUENCE [LARGE SCALE GENOMIC DNA]</scope>
    <source>
        <strain evidence="2">NLD-2019</strain>
        <tissue evidence="2">Leaf</tissue>
    </source>
</reference>
<evidence type="ECO:0000313" key="2">
    <source>
        <dbReference type="EMBL" id="KAD4386239.1"/>
    </source>
</evidence>
<accession>A0A5N6N7G3</accession>
<evidence type="ECO:0000313" key="3">
    <source>
        <dbReference type="Proteomes" id="UP000326396"/>
    </source>
</evidence>
<organism evidence="2 3">
    <name type="scientific">Mikania micrantha</name>
    <name type="common">bitter vine</name>
    <dbReference type="NCBI Taxonomy" id="192012"/>
    <lineage>
        <taxon>Eukaryota</taxon>
        <taxon>Viridiplantae</taxon>
        <taxon>Streptophyta</taxon>
        <taxon>Embryophyta</taxon>
        <taxon>Tracheophyta</taxon>
        <taxon>Spermatophyta</taxon>
        <taxon>Magnoliopsida</taxon>
        <taxon>eudicotyledons</taxon>
        <taxon>Gunneridae</taxon>
        <taxon>Pentapetalae</taxon>
        <taxon>asterids</taxon>
        <taxon>campanulids</taxon>
        <taxon>Asterales</taxon>
        <taxon>Asteraceae</taxon>
        <taxon>Asteroideae</taxon>
        <taxon>Heliantheae alliance</taxon>
        <taxon>Eupatorieae</taxon>
        <taxon>Mikania</taxon>
    </lineage>
</organism>
<dbReference type="Pfam" id="PF13961">
    <property type="entry name" value="DUF4219"/>
    <property type="match status" value="1"/>
</dbReference>